<evidence type="ECO:0000313" key="5">
    <source>
        <dbReference type="WBParaSite" id="HPBE_0001425001-mRNA-1"/>
    </source>
</evidence>
<evidence type="ECO:0000313" key="3">
    <source>
        <dbReference type="EMBL" id="VDO99013.1"/>
    </source>
</evidence>
<name>A0A183FZP9_HELPZ</name>
<reference evidence="3 4" key="1">
    <citation type="submission" date="2018-11" db="EMBL/GenBank/DDBJ databases">
        <authorList>
            <consortium name="Pathogen Informatics"/>
        </authorList>
    </citation>
    <scope>NUCLEOTIDE SEQUENCE [LARGE SCALE GENOMIC DNA]</scope>
</reference>
<protein>
    <submittedName>
        <fullName evidence="5">EGF-like domain-containing protein</fullName>
    </submittedName>
</protein>
<dbReference type="InterPro" id="IPR000742">
    <property type="entry name" value="EGF"/>
</dbReference>
<evidence type="ECO:0000256" key="1">
    <source>
        <dbReference type="PROSITE-ProRule" id="PRU00076"/>
    </source>
</evidence>
<dbReference type="OrthoDB" id="5903721at2759"/>
<keyword evidence="4" id="KW-1185">Reference proteome</keyword>
<accession>A0A183FZP9</accession>
<accession>A0A3P8B3C9</accession>
<keyword evidence="1" id="KW-0245">EGF-like domain</keyword>
<dbReference type="PROSITE" id="PS50026">
    <property type="entry name" value="EGF_3"/>
    <property type="match status" value="1"/>
</dbReference>
<dbReference type="Proteomes" id="UP000050761">
    <property type="component" value="Unassembled WGS sequence"/>
</dbReference>
<dbReference type="PROSITE" id="PS01186">
    <property type="entry name" value="EGF_2"/>
    <property type="match status" value="1"/>
</dbReference>
<organism evidence="4 5">
    <name type="scientific">Heligmosomoides polygyrus</name>
    <name type="common">Parasitic roundworm</name>
    <dbReference type="NCBI Taxonomy" id="6339"/>
    <lineage>
        <taxon>Eukaryota</taxon>
        <taxon>Metazoa</taxon>
        <taxon>Ecdysozoa</taxon>
        <taxon>Nematoda</taxon>
        <taxon>Chromadorea</taxon>
        <taxon>Rhabditida</taxon>
        <taxon>Rhabditina</taxon>
        <taxon>Rhabditomorpha</taxon>
        <taxon>Strongyloidea</taxon>
        <taxon>Heligmosomidae</taxon>
        <taxon>Heligmosomoides</taxon>
    </lineage>
</organism>
<dbReference type="AlphaFoldDB" id="A0A183FZP9"/>
<feature type="disulfide bond" evidence="1">
    <location>
        <begin position="10"/>
        <end position="20"/>
    </location>
</feature>
<sequence>MARSVDRSFCTDRCNERGVCFLVDGAHRCLCDAGFISDDCAQGTTMMAAIPREGPNGVMVGSLVFGECFRLVFNVFFC</sequence>
<dbReference type="Gene3D" id="2.10.25.10">
    <property type="entry name" value="Laminin"/>
    <property type="match status" value="1"/>
</dbReference>
<proteinExistence type="predicted"/>
<keyword evidence="1" id="KW-1015">Disulfide bond</keyword>
<evidence type="ECO:0000313" key="4">
    <source>
        <dbReference type="Proteomes" id="UP000050761"/>
    </source>
</evidence>
<evidence type="ECO:0000259" key="2">
    <source>
        <dbReference type="PROSITE" id="PS50026"/>
    </source>
</evidence>
<reference evidence="5" key="2">
    <citation type="submission" date="2019-09" db="UniProtKB">
        <authorList>
            <consortium name="WormBaseParasite"/>
        </authorList>
    </citation>
    <scope>IDENTIFICATION</scope>
</reference>
<feature type="domain" description="EGF-like" evidence="2">
    <location>
        <begin position="6"/>
        <end position="41"/>
    </location>
</feature>
<dbReference type="SUPFAM" id="SSF57196">
    <property type="entry name" value="EGF/Laminin"/>
    <property type="match status" value="1"/>
</dbReference>
<feature type="disulfide bond" evidence="1">
    <location>
        <begin position="31"/>
        <end position="40"/>
    </location>
</feature>
<comment type="caution">
    <text evidence="1">Lacks conserved residue(s) required for the propagation of feature annotation.</text>
</comment>
<dbReference type="EMBL" id="UZAH01028275">
    <property type="protein sequence ID" value="VDO99013.1"/>
    <property type="molecule type" value="Genomic_DNA"/>
</dbReference>
<gene>
    <name evidence="3" type="ORF">HPBE_LOCUS14254</name>
</gene>
<dbReference type="WBParaSite" id="HPBE_0001425001-mRNA-1">
    <property type="protein sequence ID" value="HPBE_0001425001-mRNA-1"/>
    <property type="gene ID" value="HPBE_0001425001"/>
</dbReference>